<accession>A0ACB9RIF4</accession>
<organism evidence="1 2">
    <name type="scientific">Melastoma candidum</name>
    <dbReference type="NCBI Taxonomy" id="119954"/>
    <lineage>
        <taxon>Eukaryota</taxon>
        <taxon>Viridiplantae</taxon>
        <taxon>Streptophyta</taxon>
        <taxon>Embryophyta</taxon>
        <taxon>Tracheophyta</taxon>
        <taxon>Spermatophyta</taxon>
        <taxon>Magnoliopsida</taxon>
        <taxon>eudicotyledons</taxon>
        <taxon>Gunneridae</taxon>
        <taxon>Pentapetalae</taxon>
        <taxon>rosids</taxon>
        <taxon>malvids</taxon>
        <taxon>Myrtales</taxon>
        <taxon>Melastomataceae</taxon>
        <taxon>Melastomatoideae</taxon>
        <taxon>Melastomateae</taxon>
        <taxon>Melastoma</taxon>
    </lineage>
</organism>
<dbReference type="Proteomes" id="UP001057402">
    <property type="component" value="Chromosome 4"/>
</dbReference>
<protein>
    <submittedName>
        <fullName evidence="1">Uncharacterized protein</fullName>
    </submittedName>
</protein>
<reference evidence="2" key="1">
    <citation type="journal article" date="2023" name="Front. Plant Sci.">
        <title>Chromosomal-level genome assembly of Melastoma candidum provides insights into trichome evolution.</title>
        <authorList>
            <person name="Zhong Y."/>
            <person name="Wu W."/>
            <person name="Sun C."/>
            <person name="Zou P."/>
            <person name="Liu Y."/>
            <person name="Dai S."/>
            <person name="Zhou R."/>
        </authorList>
    </citation>
    <scope>NUCLEOTIDE SEQUENCE [LARGE SCALE GENOMIC DNA]</scope>
</reference>
<dbReference type="EMBL" id="CM042883">
    <property type="protein sequence ID" value="KAI4378670.1"/>
    <property type="molecule type" value="Genomic_DNA"/>
</dbReference>
<gene>
    <name evidence="1" type="ORF">MLD38_016117</name>
</gene>
<evidence type="ECO:0000313" key="1">
    <source>
        <dbReference type="EMBL" id="KAI4378670.1"/>
    </source>
</evidence>
<keyword evidence="2" id="KW-1185">Reference proteome</keyword>
<name>A0ACB9RIF4_9MYRT</name>
<comment type="caution">
    <text evidence="1">The sequence shown here is derived from an EMBL/GenBank/DDBJ whole genome shotgun (WGS) entry which is preliminary data.</text>
</comment>
<sequence length="70" mass="8059">MSTKKKKKKKKKKKENNPFCGVDCNDDGTNDMRKQNVFETLIGKQQQILLATQVVKMILKIDDVISPSEY</sequence>
<proteinExistence type="predicted"/>
<evidence type="ECO:0000313" key="2">
    <source>
        <dbReference type="Proteomes" id="UP001057402"/>
    </source>
</evidence>